<dbReference type="AlphaFoldDB" id="A0A368Y156"/>
<feature type="region of interest" description="Disordered" evidence="1">
    <location>
        <begin position="421"/>
        <end position="444"/>
    </location>
</feature>
<evidence type="ECO:0000313" key="2">
    <source>
        <dbReference type="EMBL" id="RCW73815.1"/>
    </source>
</evidence>
<organism evidence="2 3">
    <name type="scientific">Pseudorhodoferax soli</name>
    <dbReference type="NCBI Taxonomy" id="545864"/>
    <lineage>
        <taxon>Bacteria</taxon>
        <taxon>Pseudomonadati</taxon>
        <taxon>Pseudomonadota</taxon>
        <taxon>Betaproteobacteria</taxon>
        <taxon>Burkholderiales</taxon>
        <taxon>Comamonadaceae</taxon>
    </lineage>
</organism>
<sequence>MSELTVLGALKSGLTRQKSLSMVPGAWRNYGRTITEPFAGAWQKNIEEKQADLLTYPTLYACINRISSDIGKLPFSLRKREKSGNWVAVENAAYDPVLRKPNDFQTPAQFREYWMLSKLTAGNTYVLKRRDARGVVNALYILDPERCLPMISESGFVFYQLQTDALNSLPVGYPAADLIVPASEIIHDRCMTLFHPLVGVPPVAAAHWPALKNMKILRSATEFFTNNARPGGLLTGPAGMTDDEAKEVKAYWETNFSGSNAGKLAIIGADMKFTPFDMKSIDAQMVEQMGSSDEQICQPFGIPPFKVGIGTIPAGMAVDDLNQLYYSDALQTHIEHMESLLDQGLAIAAPLGVELDLDPLLRMDEAKRAEVESKLVQGKIKTPNEGRARFNLPPTGGGGTLWGQHQDYPLAVLEKRQDLAAAAAPAAAPTPAPAPAPAPMSEEDQATVDAAKAVVSTHKAIAAMRKAANREAVNV</sequence>
<feature type="compositionally biased region" description="Pro residues" evidence="1">
    <location>
        <begin position="428"/>
        <end position="438"/>
    </location>
</feature>
<keyword evidence="3" id="KW-1185">Reference proteome</keyword>
<dbReference type="InterPro" id="IPR006944">
    <property type="entry name" value="Phage/GTA_portal"/>
</dbReference>
<dbReference type="Pfam" id="PF04860">
    <property type="entry name" value="Phage_portal"/>
    <property type="match status" value="1"/>
</dbReference>
<dbReference type="OrthoDB" id="9765386at2"/>
<protein>
    <submittedName>
        <fullName evidence="2">HK97 family phage portal protein</fullName>
    </submittedName>
</protein>
<reference evidence="2 3" key="1">
    <citation type="submission" date="2018-07" db="EMBL/GenBank/DDBJ databases">
        <title>Genomic Encyclopedia of Type Strains, Phase IV (KMG-IV): sequencing the most valuable type-strain genomes for metagenomic binning, comparative biology and taxonomic classification.</title>
        <authorList>
            <person name="Goeker M."/>
        </authorList>
    </citation>
    <scope>NUCLEOTIDE SEQUENCE [LARGE SCALE GENOMIC DNA]</scope>
    <source>
        <strain evidence="2 3">DSM 21634</strain>
    </source>
</reference>
<comment type="caution">
    <text evidence="2">The sequence shown here is derived from an EMBL/GenBank/DDBJ whole genome shotgun (WGS) entry which is preliminary data.</text>
</comment>
<dbReference type="Proteomes" id="UP000252884">
    <property type="component" value="Unassembled WGS sequence"/>
</dbReference>
<evidence type="ECO:0000256" key="1">
    <source>
        <dbReference type="SAM" id="MobiDB-lite"/>
    </source>
</evidence>
<dbReference type="NCBIfam" id="TIGR01537">
    <property type="entry name" value="portal_HK97"/>
    <property type="match status" value="1"/>
</dbReference>
<name>A0A368Y156_9BURK</name>
<gene>
    <name evidence="2" type="ORF">DES41_102129</name>
</gene>
<evidence type="ECO:0000313" key="3">
    <source>
        <dbReference type="Proteomes" id="UP000252884"/>
    </source>
</evidence>
<dbReference type="RefSeq" id="WP_114466982.1">
    <property type="nucleotide sequence ID" value="NZ_QPJK01000002.1"/>
</dbReference>
<dbReference type="InterPro" id="IPR006427">
    <property type="entry name" value="Portal_HK97"/>
</dbReference>
<accession>A0A368Y156</accession>
<proteinExistence type="predicted"/>
<dbReference type="EMBL" id="QPJK01000002">
    <property type="protein sequence ID" value="RCW73815.1"/>
    <property type="molecule type" value="Genomic_DNA"/>
</dbReference>